<dbReference type="InterPro" id="IPR020009">
    <property type="entry name" value="VolA/Pla-1/cef"/>
</dbReference>
<evidence type="ECO:0000256" key="1">
    <source>
        <dbReference type="SAM" id="SignalP"/>
    </source>
</evidence>
<feature type="chain" id="PRO_5045108152" evidence="1">
    <location>
        <begin position="27"/>
        <end position="817"/>
    </location>
</feature>
<proteinExistence type="predicted"/>
<feature type="signal peptide" evidence="1">
    <location>
        <begin position="1"/>
        <end position="26"/>
    </location>
</feature>
<protein>
    <submittedName>
        <fullName evidence="3">Lipase</fullName>
    </submittedName>
</protein>
<gene>
    <name evidence="3" type="ORF">HBA18_06300</name>
</gene>
<dbReference type="PROSITE" id="PS51257">
    <property type="entry name" value="PROKAR_LIPOPROTEIN"/>
    <property type="match status" value="1"/>
</dbReference>
<dbReference type="Gene3D" id="3.40.50.1820">
    <property type="entry name" value="alpha/beta hydrolase"/>
    <property type="match status" value="1"/>
</dbReference>
<reference evidence="3 4" key="1">
    <citation type="submission" date="2020-03" db="EMBL/GenBank/DDBJ databases">
        <title>Genome mining reveals the biosynthetic pathways of PHA and ectoines of the halophilic strain Salinivibrio costicola M318 isolated from fermented shrimp paste.</title>
        <authorList>
            <person name="Doan T.V."/>
            <person name="Tran L.T."/>
            <person name="Trieu T.A."/>
            <person name="Nguyen Q.V."/>
            <person name="Quach T.N."/>
            <person name="Phi T.Q."/>
            <person name="Kumar S."/>
        </authorList>
    </citation>
    <scope>NUCLEOTIDE SEQUENCE [LARGE SCALE GENOMIC DNA]</scope>
    <source>
        <strain evidence="3 4">M318</strain>
    </source>
</reference>
<sequence>MMLKTQLKLSVLATAIILAGCGDENASDTNTPQFESYIQTAIDRPTSVDFTLQGANAAVPVPTFLLMDSEDGTLKIPTEGDNALTNPKAAMNTMDGWSTSMPLVFNFRGAGLNSGLVTNGVYLIELTDSMTGTPNVKAVLQQGTDFQVLSDAASDTLTVLPVKDLNASSEYIIAITDDIQDVNGDPIGMPSSYAGLKSQTVTYEDSLLEAPEAVIQGVEKLVAAAEGVDPTKIVYSTWFSTQSVGDSLNYTKLATAAGFDAGSLAAIWKAGANPNNADLSDAYTIDIISTQDYDTALDADAQFTKYFDPNDANNIKDILKTTFSGVNVSKGTIKLPYYLETDSNWNSQPFESATPSLVKVLNALQDPKQQATITAQLTGAGVDVAVLTGNDKSQIVNELFKLAGVTLTKADGSQLDPERIITRYSPVPQIKSVQEVPFLLFTPATVDSDTQLTVYQHGITSAKENAYFFAPNFANANQAIMAIDLPLHGERSLDAKRSANVDVTAYLNLSNLAVARDNVRQSELDVMGVRAALTRTELAGGFAGTPLEAISSFATSAPRLLGHSLGGIVGTTAFAASNRDNALTGVGPYYDFSALSVANSGGQIANLLLGSDKFGPLIKHSVAFKGSAAYQTFAGNNCTLDNSAENNVICYKNFEANGSESANAQAQGVIQQFSYAAQTLLDTVDPYTNASYITGSTTPIYMLQVDGDDTVPNDVAYTVPGIVDNFAGSEPLARKFLGKGSSEAVDTGSPVQEGSSSFVTFKGDNASHSTFIFPQSEDLVDDETVAKAVHAEMIRQAVEFGATGGLNPGNIDGSVVN</sequence>
<dbReference type="NCBIfam" id="TIGR03502">
    <property type="entry name" value="lipase_Pla1_cef"/>
    <property type="match status" value="1"/>
</dbReference>
<keyword evidence="4" id="KW-1185">Reference proteome</keyword>
<feature type="domain" description="Bacterial virulence factor lipase N-terminal" evidence="2">
    <location>
        <begin position="34"/>
        <end position="263"/>
    </location>
</feature>
<dbReference type="InterPro" id="IPR025920">
    <property type="entry name" value="Lipase_bact_N"/>
</dbReference>
<dbReference type="SUPFAM" id="SSF53474">
    <property type="entry name" value="alpha/beta-Hydrolases"/>
    <property type="match status" value="1"/>
</dbReference>
<evidence type="ECO:0000313" key="3">
    <source>
        <dbReference type="EMBL" id="QIR06013.1"/>
    </source>
</evidence>
<evidence type="ECO:0000313" key="4">
    <source>
        <dbReference type="Proteomes" id="UP000501408"/>
    </source>
</evidence>
<organism evidence="3 4">
    <name type="scientific">Salinivibrio costicola</name>
    <name type="common">Vibrio costicola</name>
    <dbReference type="NCBI Taxonomy" id="51367"/>
    <lineage>
        <taxon>Bacteria</taxon>
        <taxon>Pseudomonadati</taxon>
        <taxon>Pseudomonadota</taxon>
        <taxon>Gammaproteobacteria</taxon>
        <taxon>Vibrionales</taxon>
        <taxon>Vibrionaceae</taxon>
        <taxon>Salinivibrio</taxon>
    </lineage>
</organism>
<dbReference type="EMBL" id="CP050266">
    <property type="protein sequence ID" value="QIR06013.1"/>
    <property type="molecule type" value="Genomic_DNA"/>
</dbReference>
<dbReference type="Pfam" id="PF12262">
    <property type="entry name" value="Lipase_bact_N"/>
    <property type="match status" value="1"/>
</dbReference>
<accession>A0ABX6K381</accession>
<name>A0ABX6K381_SALCS</name>
<dbReference type="InterPro" id="IPR029058">
    <property type="entry name" value="AB_hydrolase_fold"/>
</dbReference>
<dbReference type="Proteomes" id="UP000501408">
    <property type="component" value="Chromosome 1"/>
</dbReference>
<evidence type="ECO:0000259" key="2">
    <source>
        <dbReference type="Pfam" id="PF12262"/>
    </source>
</evidence>
<dbReference type="RefSeq" id="WP_167314316.1">
    <property type="nucleotide sequence ID" value="NZ_CP050266.1"/>
</dbReference>
<keyword evidence="1" id="KW-0732">Signal</keyword>